<comment type="similarity">
    <text evidence="2">Belongs to the Nudix hydrolase family.</text>
</comment>
<comment type="caution">
    <text evidence="13">The sequence shown here is derived from an EMBL/GenBank/DDBJ whole genome shotgun (WGS) entry which is preliminary data.</text>
</comment>
<evidence type="ECO:0000256" key="3">
    <source>
        <dbReference type="ARBA" id="ARBA00022457"/>
    </source>
</evidence>
<dbReference type="GO" id="GO:0008413">
    <property type="term" value="F:8-oxo-7,8-dihydroguanosine triphosphate pyrophosphatase activity"/>
    <property type="evidence" value="ECO:0007669"/>
    <property type="project" value="TreeGrafter"/>
</dbReference>
<keyword evidence="9" id="KW-0234">DNA repair</keyword>
<dbReference type="Pfam" id="PF00293">
    <property type="entry name" value="NUDIX"/>
    <property type="match status" value="1"/>
</dbReference>
<keyword evidence="5" id="KW-0479">Metal-binding</keyword>
<proteinExistence type="inferred from homology"/>
<evidence type="ECO:0000256" key="8">
    <source>
        <dbReference type="ARBA" id="ARBA00022842"/>
    </source>
</evidence>
<feature type="domain" description="Nudix hydrolase" evidence="12">
    <location>
        <begin position="12"/>
        <end position="138"/>
    </location>
</feature>
<evidence type="ECO:0000256" key="5">
    <source>
        <dbReference type="ARBA" id="ARBA00022723"/>
    </source>
</evidence>
<dbReference type="GO" id="GO:0006281">
    <property type="term" value="P:DNA repair"/>
    <property type="evidence" value="ECO:0007669"/>
    <property type="project" value="UniProtKB-KW"/>
</dbReference>
<dbReference type="InterPro" id="IPR015797">
    <property type="entry name" value="NUDIX_hydrolase-like_dom_sf"/>
</dbReference>
<keyword evidence="4" id="KW-0235">DNA replication</keyword>
<keyword evidence="3" id="KW-0515">Mutator protein</keyword>
<dbReference type="PANTHER" id="PTHR47707:SF1">
    <property type="entry name" value="NUDIX HYDROLASE FAMILY PROTEIN"/>
    <property type="match status" value="1"/>
</dbReference>
<evidence type="ECO:0000256" key="10">
    <source>
        <dbReference type="ARBA" id="ARBA00035861"/>
    </source>
</evidence>
<dbReference type="InterPro" id="IPR047127">
    <property type="entry name" value="MutT-like"/>
</dbReference>
<evidence type="ECO:0000256" key="7">
    <source>
        <dbReference type="ARBA" id="ARBA00022801"/>
    </source>
</evidence>
<dbReference type="PROSITE" id="PS51462">
    <property type="entry name" value="NUDIX"/>
    <property type="match status" value="1"/>
</dbReference>
<name>A0A644Y3N7_9ZZZZ</name>
<comment type="cofactor">
    <cofactor evidence="1">
        <name>Mg(2+)</name>
        <dbReference type="ChEBI" id="CHEBI:18420"/>
    </cofactor>
</comment>
<dbReference type="PRINTS" id="PR00502">
    <property type="entry name" value="NUDIXFAMILY"/>
</dbReference>
<keyword evidence="6" id="KW-0227">DNA damage</keyword>
<comment type="catalytic activity">
    <reaction evidence="10">
        <text>8-oxo-dGTP + H2O = 8-oxo-dGMP + diphosphate + H(+)</text>
        <dbReference type="Rhea" id="RHEA:31575"/>
        <dbReference type="ChEBI" id="CHEBI:15377"/>
        <dbReference type="ChEBI" id="CHEBI:15378"/>
        <dbReference type="ChEBI" id="CHEBI:33019"/>
        <dbReference type="ChEBI" id="CHEBI:63224"/>
        <dbReference type="ChEBI" id="CHEBI:77896"/>
        <dbReference type="EC" id="3.6.1.55"/>
    </reaction>
</comment>
<dbReference type="Gene3D" id="3.90.79.10">
    <property type="entry name" value="Nucleoside Triphosphate Pyrophosphohydrolase"/>
    <property type="match status" value="1"/>
</dbReference>
<evidence type="ECO:0000256" key="2">
    <source>
        <dbReference type="ARBA" id="ARBA00005582"/>
    </source>
</evidence>
<evidence type="ECO:0000259" key="12">
    <source>
        <dbReference type="PROSITE" id="PS51462"/>
    </source>
</evidence>
<dbReference type="GO" id="GO:0044715">
    <property type="term" value="F:8-oxo-dGDP phosphatase activity"/>
    <property type="evidence" value="ECO:0007669"/>
    <property type="project" value="TreeGrafter"/>
</dbReference>
<protein>
    <recommendedName>
        <fullName evidence="11">8-oxo-dGTP diphosphatase</fullName>
        <ecNumber evidence="11">3.6.1.55</ecNumber>
    </recommendedName>
</protein>
<evidence type="ECO:0000256" key="11">
    <source>
        <dbReference type="ARBA" id="ARBA00038905"/>
    </source>
</evidence>
<dbReference type="AlphaFoldDB" id="A0A644Y3N7"/>
<accession>A0A644Y3N7</accession>
<dbReference type="GO" id="GO:0044716">
    <property type="term" value="F:8-oxo-GDP phosphatase activity"/>
    <property type="evidence" value="ECO:0007669"/>
    <property type="project" value="TreeGrafter"/>
</dbReference>
<evidence type="ECO:0000256" key="1">
    <source>
        <dbReference type="ARBA" id="ARBA00001946"/>
    </source>
</evidence>
<dbReference type="EMBL" id="VSSQ01003828">
    <property type="protein sequence ID" value="MPM22531.1"/>
    <property type="molecule type" value="Genomic_DNA"/>
</dbReference>
<organism evidence="13">
    <name type="scientific">bioreactor metagenome</name>
    <dbReference type="NCBI Taxonomy" id="1076179"/>
    <lineage>
        <taxon>unclassified sequences</taxon>
        <taxon>metagenomes</taxon>
        <taxon>ecological metagenomes</taxon>
    </lineage>
</organism>
<dbReference type="PANTHER" id="PTHR47707">
    <property type="entry name" value="8-OXO-DGTP DIPHOSPHATASE"/>
    <property type="match status" value="1"/>
</dbReference>
<dbReference type="SUPFAM" id="SSF55811">
    <property type="entry name" value="Nudix"/>
    <property type="match status" value="1"/>
</dbReference>
<gene>
    <name evidence="13" type="primary">nudG_9</name>
    <name evidence="13" type="ORF">SDC9_68986</name>
</gene>
<dbReference type="GO" id="GO:0006260">
    <property type="term" value="P:DNA replication"/>
    <property type="evidence" value="ECO:0007669"/>
    <property type="project" value="UniProtKB-KW"/>
</dbReference>
<keyword evidence="8" id="KW-0460">Magnesium</keyword>
<dbReference type="InterPro" id="IPR000086">
    <property type="entry name" value="NUDIX_hydrolase_dom"/>
</dbReference>
<dbReference type="GO" id="GO:0046872">
    <property type="term" value="F:metal ion binding"/>
    <property type="evidence" value="ECO:0007669"/>
    <property type="project" value="UniProtKB-KW"/>
</dbReference>
<dbReference type="GO" id="GO:0035539">
    <property type="term" value="F:8-oxo-7,8-dihydrodeoxyguanosine triphosphate pyrophosphatase activity"/>
    <property type="evidence" value="ECO:0007669"/>
    <property type="project" value="UniProtKB-EC"/>
</dbReference>
<evidence type="ECO:0000313" key="13">
    <source>
        <dbReference type="EMBL" id="MPM22531.1"/>
    </source>
</evidence>
<evidence type="ECO:0000256" key="9">
    <source>
        <dbReference type="ARBA" id="ARBA00023204"/>
    </source>
</evidence>
<dbReference type="InterPro" id="IPR020476">
    <property type="entry name" value="Nudix_hydrolase"/>
</dbReference>
<keyword evidence="7 13" id="KW-0378">Hydrolase</keyword>
<dbReference type="EC" id="3.6.1.55" evidence="11"/>
<evidence type="ECO:0000256" key="4">
    <source>
        <dbReference type="ARBA" id="ARBA00022705"/>
    </source>
</evidence>
<evidence type="ECO:0000256" key="6">
    <source>
        <dbReference type="ARBA" id="ARBA00022763"/>
    </source>
</evidence>
<sequence>MSDTLFSPPHPTEIHVAAGVIFADGRVLAAERPAGKSGAGLWEFPGGKLEPGETTAAALARELREELALEVVIFDEMFRLAAPVSGGRQLILHFLRAFPMPGSRPHGREQQQFRWLAPTELDAVEWLPNDRKLIDFLR</sequence>
<reference evidence="13" key="1">
    <citation type="submission" date="2019-08" db="EMBL/GenBank/DDBJ databases">
        <authorList>
            <person name="Kucharzyk K."/>
            <person name="Murdoch R.W."/>
            <person name="Higgins S."/>
            <person name="Loffler F."/>
        </authorList>
    </citation>
    <scope>NUCLEOTIDE SEQUENCE</scope>
</reference>
<dbReference type="CDD" id="cd03425">
    <property type="entry name" value="NUDIX_MutT_NudA_like"/>
    <property type="match status" value="1"/>
</dbReference>